<keyword evidence="8" id="KW-1185">Reference proteome</keyword>
<keyword evidence="4" id="KW-0560">Oxidoreductase</keyword>
<dbReference type="GO" id="GO:0020037">
    <property type="term" value="F:heme binding"/>
    <property type="evidence" value="ECO:0007669"/>
    <property type="project" value="InterPro"/>
</dbReference>
<dbReference type="SUPFAM" id="SSF48264">
    <property type="entry name" value="Cytochrome P450"/>
    <property type="match status" value="1"/>
</dbReference>
<dbReference type="VEuPathDB" id="FungiDB:PMAA_007490"/>
<evidence type="ECO:0000256" key="5">
    <source>
        <dbReference type="ARBA" id="ARBA00023004"/>
    </source>
</evidence>
<name>B6QU22_TALMQ</name>
<dbReference type="PRINTS" id="PR00463">
    <property type="entry name" value="EP450I"/>
</dbReference>
<dbReference type="Gene3D" id="3.40.50.150">
    <property type="entry name" value="Vaccinia Virus protein VP39"/>
    <property type="match status" value="1"/>
</dbReference>
<keyword evidence="3 6" id="KW-0479">Metal-binding</keyword>
<evidence type="ECO:0000256" key="2">
    <source>
        <dbReference type="ARBA" id="ARBA00010617"/>
    </source>
</evidence>
<keyword evidence="6" id="KW-0349">Heme</keyword>
<evidence type="ECO:0000256" key="3">
    <source>
        <dbReference type="ARBA" id="ARBA00022723"/>
    </source>
</evidence>
<dbReference type="InterPro" id="IPR036396">
    <property type="entry name" value="Cyt_P450_sf"/>
</dbReference>
<organism evidence="7 8">
    <name type="scientific">Talaromyces marneffei (strain ATCC 18224 / CBS 334.59 / QM 7333)</name>
    <name type="common">Penicillium marneffei</name>
    <dbReference type="NCBI Taxonomy" id="441960"/>
    <lineage>
        <taxon>Eukaryota</taxon>
        <taxon>Fungi</taxon>
        <taxon>Dikarya</taxon>
        <taxon>Ascomycota</taxon>
        <taxon>Pezizomycotina</taxon>
        <taxon>Eurotiomycetes</taxon>
        <taxon>Eurotiomycetidae</taxon>
        <taxon>Eurotiales</taxon>
        <taxon>Trichocomaceae</taxon>
        <taxon>Talaromyces</taxon>
        <taxon>Talaromyces sect. Talaromyces</taxon>
    </lineage>
</organism>
<dbReference type="GO" id="GO:0004497">
    <property type="term" value="F:monooxygenase activity"/>
    <property type="evidence" value="ECO:0007669"/>
    <property type="project" value="UniProtKB-KW"/>
</dbReference>
<keyword evidence="5 6" id="KW-0408">Iron</keyword>
<dbReference type="GO" id="GO:0016705">
    <property type="term" value="F:oxidoreductase activity, acting on paired donors, with incorporation or reduction of molecular oxygen"/>
    <property type="evidence" value="ECO:0007669"/>
    <property type="project" value="InterPro"/>
</dbReference>
<dbReference type="InterPro" id="IPR029063">
    <property type="entry name" value="SAM-dependent_MTases_sf"/>
</dbReference>
<dbReference type="InterPro" id="IPR001128">
    <property type="entry name" value="Cyt_P450"/>
</dbReference>
<comment type="cofactor">
    <cofactor evidence="1 6">
        <name>heme</name>
        <dbReference type="ChEBI" id="CHEBI:30413"/>
    </cofactor>
</comment>
<dbReference type="AlphaFoldDB" id="B6QU22"/>
<dbReference type="InterPro" id="IPR002401">
    <property type="entry name" value="Cyt_P450_E_grp-I"/>
</dbReference>
<dbReference type="OrthoDB" id="184880at2759"/>
<dbReference type="EMBL" id="DS995905">
    <property type="protein sequence ID" value="EEA19982.1"/>
    <property type="molecule type" value="Genomic_DNA"/>
</dbReference>
<protein>
    <submittedName>
        <fullName evidence="7">Benzoate 4-monooxygenase cytochrome P450, putative</fullName>
    </submittedName>
</protein>
<dbReference type="Gene3D" id="1.10.630.10">
    <property type="entry name" value="Cytochrome P450"/>
    <property type="match status" value="1"/>
</dbReference>
<dbReference type="SUPFAM" id="SSF53335">
    <property type="entry name" value="S-adenosyl-L-methionine-dependent methyltransferases"/>
    <property type="match status" value="1"/>
</dbReference>
<dbReference type="Pfam" id="PF00067">
    <property type="entry name" value="p450"/>
    <property type="match status" value="1"/>
</dbReference>
<accession>B6QU22</accession>
<comment type="similarity">
    <text evidence="2">Belongs to the cytochrome P450 family.</text>
</comment>
<dbReference type="HOGENOM" id="CLU_386930_0_0_1"/>
<dbReference type="InterPro" id="IPR017972">
    <property type="entry name" value="Cyt_P450_CS"/>
</dbReference>
<dbReference type="GO" id="GO:0005506">
    <property type="term" value="F:iron ion binding"/>
    <property type="evidence" value="ECO:0007669"/>
    <property type="project" value="InterPro"/>
</dbReference>
<dbReference type="Proteomes" id="UP000001294">
    <property type="component" value="Unassembled WGS sequence"/>
</dbReference>
<dbReference type="InterPro" id="IPR050121">
    <property type="entry name" value="Cytochrome_P450_monoxygenase"/>
</dbReference>
<sequence length="782" mass="87613">MIAEHIPQPSLLQGTLLVLVVSVVTRIVCLEIKHRALSDIPGPWVARYTNAWRCYLAWVYSDRPGGITYHEVIHKKYGDVVRVGPKTVFINDPAGIPVVLGFKDRLEKTDSVNAFMQPGKPTSIVGIRNEQKHASYRRPIQGAYSLSSLKLYEPAIDDMINKLTSIFDEKCRSKTVINVTQWCHFFSYDTIMNITFGAPLGFLDNAKDMYGLIANQVKHVAYVRVLTQWPGLDYVIRTNPIVVAFKKHKESPFFRFAVQRIRQEVEKPTADEVPKRTLLQHFVDAKSRYPDIVDDTQIRLYCATNSLAGSLSPSRVLDCVLSWLAQHPGEQDRLYEEIVKNTREFPVSLEDTVNMPYLGGVIREGYRLHHGGDIAIERKVGPSGATLPDGRFIPAYYDIAMSSPSIRVCSAFGEEPHVFKPERWMRAKGESDDDWKARRTYMDKADLTFSQGSRACIGKSFTHLELFKVVASVMGQFKLELAGTPKRFVVPVQLVRRSDSVNYSGSNDVYPGDRTVAAASRLRAQHNVSKAALGGLVFAPLNFNQPNVRVLDCGTADGYWLYDLSKQLDPSAALIGTDIGSFPLDSFPKPRNMTLSIHSYKDPWPASWQNSFDLVHMRFCVAGLKDPNEARIAIDRLICLVKPGGWIQLVDSTLSSGRILDNDKPSTILFKSMARMLESKGQDTGAGLRIRPLLEGSDRLSHIDSKEVVAKLGKGAESEQLRKDGVYNLMKMIDTLKPKLEGLVDWPVTPAKLEELRSQIVEEANSTGADKAYYAAWGKRIT</sequence>
<reference evidence="8" key="1">
    <citation type="journal article" date="2015" name="Genome Announc.">
        <title>Genome sequence of the AIDS-associated pathogen Penicillium marneffei (ATCC18224) and its near taxonomic relative Talaromyces stipitatus (ATCC10500).</title>
        <authorList>
            <person name="Nierman W.C."/>
            <person name="Fedorova-Abrams N.D."/>
            <person name="Andrianopoulos A."/>
        </authorList>
    </citation>
    <scope>NUCLEOTIDE SEQUENCE [LARGE SCALE GENOMIC DNA]</scope>
    <source>
        <strain evidence="8">ATCC 18224 / CBS 334.59 / QM 7333</strain>
    </source>
</reference>
<feature type="binding site" description="axial binding residue" evidence="6">
    <location>
        <position position="456"/>
    </location>
    <ligand>
        <name>heme</name>
        <dbReference type="ChEBI" id="CHEBI:30413"/>
    </ligand>
    <ligandPart>
        <name>Fe</name>
        <dbReference type="ChEBI" id="CHEBI:18248"/>
    </ligandPart>
</feature>
<dbReference type="SMR" id="B6QU22"/>
<evidence type="ECO:0000313" key="7">
    <source>
        <dbReference type="EMBL" id="EEA19982.1"/>
    </source>
</evidence>
<dbReference type="PROSITE" id="PS00086">
    <property type="entry name" value="CYTOCHROME_P450"/>
    <property type="match status" value="1"/>
</dbReference>
<evidence type="ECO:0000256" key="1">
    <source>
        <dbReference type="ARBA" id="ARBA00001971"/>
    </source>
</evidence>
<proteinExistence type="inferred from homology"/>
<dbReference type="PANTHER" id="PTHR24305">
    <property type="entry name" value="CYTOCHROME P450"/>
    <property type="match status" value="1"/>
</dbReference>
<gene>
    <name evidence="7" type="ORF">PMAA_007490</name>
</gene>
<dbReference type="PANTHER" id="PTHR24305:SF232">
    <property type="entry name" value="P450, PUTATIVE (EUROFUNG)-RELATED"/>
    <property type="match status" value="1"/>
</dbReference>
<dbReference type="PhylomeDB" id="B6QU22"/>
<dbReference type="CDD" id="cd11060">
    <property type="entry name" value="CYP57A1-like"/>
    <property type="match status" value="1"/>
</dbReference>
<keyword evidence="7" id="KW-0503">Monooxygenase</keyword>
<evidence type="ECO:0000313" key="8">
    <source>
        <dbReference type="Proteomes" id="UP000001294"/>
    </source>
</evidence>
<evidence type="ECO:0000256" key="4">
    <source>
        <dbReference type="ARBA" id="ARBA00023002"/>
    </source>
</evidence>
<evidence type="ECO:0000256" key="6">
    <source>
        <dbReference type="PIRSR" id="PIRSR602401-1"/>
    </source>
</evidence>